<protein>
    <submittedName>
        <fullName evidence="1">Uncharacterized protein</fullName>
    </submittedName>
</protein>
<dbReference type="Gramene" id="TRITD6Bv1G033010.1">
    <property type="protein sequence ID" value="TRITD6Bv1G033010.1"/>
    <property type="gene ID" value="TRITD6Bv1G033010"/>
</dbReference>
<organism evidence="1 2">
    <name type="scientific">Triticum turgidum subsp. durum</name>
    <name type="common">Durum wheat</name>
    <name type="synonym">Triticum durum</name>
    <dbReference type="NCBI Taxonomy" id="4567"/>
    <lineage>
        <taxon>Eukaryota</taxon>
        <taxon>Viridiplantae</taxon>
        <taxon>Streptophyta</taxon>
        <taxon>Embryophyta</taxon>
        <taxon>Tracheophyta</taxon>
        <taxon>Spermatophyta</taxon>
        <taxon>Magnoliopsida</taxon>
        <taxon>Liliopsida</taxon>
        <taxon>Poales</taxon>
        <taxon>Poaceae</taxon>
        <taxon>BOP clade</taxon>
        <taxon>Pooideae</taxon>
        <taxon>Triticodae</taxon>
        <taxon>Triticeae</taxon>
        <taxon>Triticinae</taxon>
        <taxon>Triticum</taxon>
    </lineage>
</organism>
<dbReference type="EMBL" id="LT934122">
    <property type="protein sequence ID" value="VAI54497.1"/>
    <property type="molecule type" value="Genomic_DNA"/>
</dbReference>
<name>A0A9R1B7L6_TRITD</name>
<gene>
    <name evidence="1" type="ORF">TRITD_6Bv1G033010</name>
</gene>
<proteinExistence type="predicted"/>
<evidence type="ECO:0000313" key="1">
    <source>
        <dbReference type="EMBL" id="VAI54497.1"/>
    </source>
</evidence>
<dbReference type="AlphaFoldDB" id="A0A9R1B7L6"/>
<keyword evidence="2" id="KW-1185">Reference proteome</keyword>
<sequence>MDIQRIRNEGLMTAKVLSDKYKNGFPKMEVATSSCSGDGGRPKKKTLRASLEFRKYVELDEICRDCYCISPRYTVLPSITDGTYTASVRLRCPDAKMTIYGGPHETPLEARCSAAANMIQELCKA</sequence>
<dbReference type="PANTHER" id="PTHR33913:SF1">
    <property type="entry name" value="DRBM DOMAIN-CONTAINING PROTEIN"/>
    <property type="match status" value="1"/>
</dbReference>
<dbReference type="Proteomes" id="UP000324705">
    <property type="component" value="Chromosome 6B"/>
</dbReference>
<dbReference type="PANTHER" id="PTHR33913">
    <property type="entry name" value="ALEURONE LAYER MORPHOGENESIS PROTEIN"/>
    <property type="match status" value="1"/>
</dbReference>
<accession>A0A9R1B7L6</accession>
<reference evidence="1 2" key="1">
    <citation type="submission" date="2017-09" db="EMBL/GenBank/DDBJ databases">
        <authorList>
            <consortium name="International Durum Wheat Genome Sequencing Consortium (IDWGSC)"/>
            <person name="Milanesi L."/>
        </authorList>
    </citation>
    <scope>NUCLEOTIDE SEQUENCE [LARGE SCALE GENOMIC DNA]</scope>
    <source>
        <strain evidence="2">cv. Svevo</strain>
    </source>
</reference>
<evidence type="ECO:0000313" key="2">
    <source>
        <dbReference type="Proteomes" id="UP000324705"/>
    </source>
</evidence>